<dbReference type="Pfam" id="PF10718">
    <property type="entry name" value="Ycf34"/>
    <property type="match status" value="1"/>
</dbReference>
<evidence type="ECO:0000313" key="1">
    <source>
        <dbReference type="EMBL" id="NMF56789.1"/>
    </source>
</evidence>
<keyword evidence="2" id="KW-1185">Reference proteome</keyword>
<proteinExistence type="predicted"/>
<comment type="caution">
    <text evidence="1">The sequence shown here is derived from an EMBL/GenBank/DDBJ whole genome shotgun (WGS) entry which is preliminary data.</text>
</comment>
<dbReference type="Proteomes" id="UP000738376">
    <property type="component" value="Unassembled WGS sequence"/>
</dbReference>
<evidence type="ECO:0000313" key="2">
    <source>
        <dbReference type="Proteomes" id="UP000738376"/>
    </source>
</evidence>
<accession>A0ABX1LPT1</accession>
<gene>
    <name evidence="1" type="ORF">HC246_01815</name>
</gene>
<organism evidence="1 2">
    <name type="scientific">Pseudanabaena yagii GIHE-NHR1</name>
    <dbReference type="NCBI Taxonomy" id="2722753"/>
    <lineage>
        <taxon>Bacteria</taxon>
        <taxon>Bacillati</taxon>
        <taxon>Cyanobacteriota</taxon>
        <taxon>Cyanophyceae</taxon>
        <taxon>Pseudanabaenales</taxon>
        <taxon>Pseudanabaenaceae</taxon>
        <taxon>Pseudanabaena</taxon>
        <taxon>Pseudanabaena yagii</taxon>
    </lineage>
</organism>
<dbReference type="InterPro" id="IPR019656">
    <property type="entry name" value="Uncharacterised_Ycf34"/>
</dbReference>
<dbReference type="EMBL" id="JAAVJL010000001">
    <property type="protein sequence ID" value="NMF56789.1"/>
    <property type="molecule type" value="Genomic_DNA"/>
</dbReference>
<dbReference type="RefSeq" id="WP_169361897.1">
    <property type="nucleotide sequence ID" value="NZ_JAAVJL010000001.1"/>
</dbReference>
<protein>
    <submittedName>
        <fullName evidence="1">Ycf34 family protein</fullName>
    </submittedName>
</protein>
<name>A0ABX1LPT1_9CYAN</name>
<reference evidence="1 2" key="1">
    <citation type="submission" date="2020-03" db="EMBL/GenBank/DDBJ databases">
        <title>Draft Genome Sequence of 2-Methylisoborneol Producing Pseudanabaena yagii Strain GIHE-NHR1 Isolated from North Han River in South Korea.</title>
        <authorList>
            <person name="Jeong J."/>
        </authorList>
    </citation>
    <scope>NUCLEOTIDE SEQUENCE [LARGE SCALE GENOMIC DNA]</scope>
    <source>
        <strain evidence="1 2">GIHE-NHR1</strain>
    </source>
</reference>
<sequence length="83" mass="9500">MCICINCTYVDRCTTYHSVEALHLQPHLTDHPDFEAISPTINVNIRTESTDDIQMEWDVVGCESFVSEMGKWMKLRPGELVPT</sequence>